<gene>
    <name evidence="1" type="ORF">OMP40_09275</name>
</gene>
<dbReference type="Proteomes" id="UP001153404">
    <property type="component" value="Unassembled WGS sequence"/>
</dbReference>
<evidence type="ECO:0000313" key="1">
    <source>
        <dbReference type="EMBL" id="MDG0809516.1"/>
    </source>
</evidence>
<accession>A0A9X4QRX5</accession>
<name>A0A9X4QRX5_9BACL</name>
<dbReference type="RefSeq" id="WP_277530859.1">
    <property type="nucleotide sequence ID" value="NZ_JAPDIA010000003.1"/>
</dbReference>
<dbReference type="AlphaFoldDB" id="A0A9X4QRX5"/>
<dbReference type="InterPro" id="IPR032581">
    <property type="entry name" value="DUF4917"/>
</dbReference>
<sequence>MSFRYEMYAYRDIQEAHTDGLLAGNGLSISYSPRFSYGSLFQAATPFMEETVSAIFRALGTTNFELALREINQAISLNGLVGNASGRLPDLYADIRHALVRVVQQVHPEKTDIDTPAGAQAAEGRRHGRLAELGVQLARFKAIFTTSYDLIPYWAIMTAPSSFKDYFFDCLFSSEVPEKYLERIPLHFLHGALHLYTEDKRTRKIVAESRHLTLPRTLDQLYRSGDAVPLFVSEGLSRHKMSRILENEYLSFCYDSLKRQSGGLTVFGLSFDGDEHIVQAVRESALRRIAIGIYTPGMSPEAIMLEQARYAGKFGSDRELVFFDSATFGGGGRGSRRRRLRAPPASSK</sequence>
<protein>
    <submittedName>
        <fullName evidence="1">DUF4917 family protein</fullName>
    </submittedName>
</protein>
<evidence type="ECO:0000313" key="2">
    <source>
        <dbReference type="Proteomes" id="UP001153404"/>
    </source>
</evidence>
<keyword evidence="2" id="KW-1185">Reference proteome</keyword>
<comment type="caution">
    <text evidence="1">The sequence shown here is derived from an EMBL/GenBank/DDBJ whole genome shotgun (WGS) entry which is preliminary data.</text>
</comment>
<dbReference type="EMBL" id="JAPDIA010000003">
    <property type="protein sequence ID" value="MDG0809516.1"/>
    <property type="molecule type" value="Genomic_DNA"/>
</dbReference>
<proteinExistence type="predicted"/>
<organism evidence="1 2">
    <name type="scientific">Cohnella rhizosphaerae</name>
    <dbReference type="NCBI Taxonomy" id="1457232"/>
    <lineage>
        <taxon>Bacteria</taxon>
        <taxon>Bacillati</taxon>
        <taxon>Bacillota</taxon>
        <taxon>Bacilli</taxon>
        <taxon>Bacillales</taxon>
        <taxon>Paenibacillaceae</taxon>
        <taxon>Cohnella</taxon>
    </lineage>
</organism>
<reference evidence="1" key="1">
    <citation type="submission" date="2022-10" db="EMBL/GenBank/DDBJ databases">
        <title>Comparative genomic analysis of Cohnella hashimotonis sp. nov., isolated from the International Space Station.</title>
        <authorList>
            <person name="Simpson A."/>
            <person name="Venkateswaran K."/>
        </authorList>
    </citation>
    <scope>NUCLEOTIDE SEQUENCE</scope>
    <source>
        <strain evidence="1">DSM 28161</strain>
    </source>
</reference>
<dbReference type="Pfam" id="PF16263">
    <property type="entry name" value="DUF4917"/>
    <property type="match status" value="1"/>
</dbReference>